<dbReference type="PANTHER" id="PTHR12560:SF0">
    <property type="entry name" value="LD18904P"/>
    <property type="match status" value="1"/>
</dbReference>
<feature type="transmembrane region" description="Helical" evidence="8">
    <location>
        <begin position="168"/>
        <end position="186"/>
    </location>
</feature>
<dbReference type="InParanoid" id="A0A2K1QSD4"/>
<dbReference type="GO" id="GO:0050291">
    <property type="term" value="F:sphingosine N-acyltransferase activity"/>
    <property type="evidence" value="ECO:0007669"/>
    <property type="project" value="InterPro"/>
</dbReference>
<dbReference type="STRING" id="2082308.A0A2K1QSD4"/>
<dbReference type="Pfam" id="PF03798">
    <property type="entry name" value="TRAM_LAG1_CLN8"/>
    <property type="match status" value="1"/>
</dbReference>
<feature type="compositionally biased region" description="Basic and acidic residues" evidence="7">
    <location>
        <begin position="436"/>
        <end position="449"/>
    </location>
</feature>
<reference evidence="10 11" key="1">
    <citation type="submission" date="2017-06" db="EMBL/GenBank/DDBJ databases">
        <title>Draft genome sequence of a variant of Elsinoe murrayae.</title>
        <authorList>
            <person name="Cheng Q."/>
        </authorList>
    </citation>
    <scope>NUCLEOTIDE SEQUENCE [LARGE SCALE GENOMIC DNA]</scope>
    <source>
        <strain evidence="10 11">CQ-2017a</strain>
    </source>
</reference>
<dbReference type="SMART" id="SM00724">
    <property type="entry name" value="TLC"/>
    <property type="match status" value="1"/>
</dbReference>
<keyword evidence="4 8" id="KW-1133">Transmembrane helix</keyword>
<keyword evidence="11" id="KW-1185">Reference proteome</keyword>
<comment type="similarity">
    <text evidence="2">Belongs to the sphingosine N-acyltransferase family.</text>
</comment>
<evidence type="ECO:0000259" key="9">
    <source>
        <dbReference type="PROSITE" id="PS50922"/>
    </source>
</evidence>
<feature type="transmembrane region" description="Helical" evidence="8">
    <location>
        <begin position="372"/>
        <end position="398"/>
    </location>
</feature>
<evidence type="ECO:0000256" key="2">
    <source>
        <dbReference type="ARBA" id="ARBA00009808"/>
    </source>
</evidence>
<organism evidence="10 11">
    <name type="scientific">Sphaceloma murrayae</name>
    <dbReference type="NCBI Taxonomy" id="2082308"/>
    <lineage>
        <taxon>Eukaryota</taxon>
        <taxon>Fungi</taxon>
        <taxon>Dikarya</taxon>
        <taxon>Ascomycota</taxon>
        <taxon>Pezizomycotina</taxon>
        <taxon>Dothideomycetes</taxon>
        <taxon>Dothideomycetidae</taxon>
        <taxon>Myriangiales</taxon>
        <taxon>Elsinoaceae</taxon>
        <taxon>Sphaceloma</taxon>
    </lineage>
</organism>
<evidence type="ECO:0000256" key="4">
    <source>
        <dbReference type="ARBA" id="ARBA00022989"/>
    </source>
</evidence>
<evidence type="ECO:0000256" key="8">
    <source>
        <dbReference type="SAM" id="Phobius"/>
    </source>
</evidence>
<accession>A0A2K1QSD4</accession>
<feature type="domain" description="TLC" evidence="9">
    <location>
        <begin position="162"/>
        <end position="399"/>
    </location>
</feature>
<evidence type="ECO:0000256" key="3">
    <source>
        <dbReference type="ARBA" id="ARBA00022692"/>
    </source>
</evidence>
<feature type="compositionally biased region" description="Acidic residues" evidence="7">
    <location>
        <begin position="407"/>
        <end position="424"/>
    </location>
</feature>
<dbReference type="InterPro" id="IPR016439">
    <property type="entry name" value="Lag1/Lac1-like"/>
</dbReference>
<protein>
    <recommendedName>
        <fullName evidence="9">TLC domain-containing protein</fullName>
    </recommendedName>
</protein>
<feature type="compositionally biased region" description="Basic residues" evidence="7">
    <location>
        <begin position="450"/>
        <end position="462"/>
    </location>
</feature>
<sequence length="489" mass="55653">MATIESPSEGTIRKDSIHAQEGEAWKVEYANGSRRDNVLEAATCSNPGGMASTSRKNKRKDDSLMYTIRQHIVNHQLGLSINCLAFLTLTHLLFPSLRPMTTPFFTLSHLDVRTGMYHPGADDLKFVSLWIVIFTGLRAGTMDYVLTPWARSLGLHKKKTTVRFAEQAWMLVYYSVFWTLGMYLYMRSDYWADFPAMWNKTPTSAMTGLFKWYYLAQFAFWLQQIVVVNIEDRRKDHWQMFTHHIITSLLMLMSYGYYQTNVGNVVLCIMDVVDIILPAAKMMKYVGMQTACDVAFGIFIVTWFIARHVIYMAVVWSVHKDLPASMIYGCYDLNSNSRHSADGGHDVWINVLHAYRSGEHEVCFNNNIRLSFLGLLLALQGLTVAWFAMICRVAWGVLSGKPADDSRSEDEGEDEEEEEEVEEVPEVKIANKLPKAPKEEEVGVEELRFTRRSSPRTRKSKARASGISIPGHSDHKELLGRIGCDKPGS</sequence>
<dbReference type="Proteomes" id="UP000243797">
    <property type="component" value="Unassembled WGS sequence"/>
</dbReference>
<keyword evidence="5 6" id="KW-0472">Membrane</keyword>
<feature type="transmembrane region" description="Helical" evidence="8">
    <location>
        <begin position="126"/>
        <end position="147"/>
    </location>
</feature>
<feature type="transmembrane region" description="Helical" evidence="8">
    <location>
        <begin position="212"/>
        <end position="229"/>
    </location>
</feature>
<dbReference type="InterPro" id="IPR006634">
    <property type="entry name" value="TLC-dom"/>
</dbReference>
<evidence type="ECO:0000313" key="11">
    <source>
        <dbReference type="Proteomes" id="UP000243797"/>
    </source>
</evidence>
<proteinExistence type="inferred from homology"/>
<dbReference type="EMBL" id="NKHZ01000047">
    <property type="protein sequence ID" value="PNS17994.1"/>
    <property type="molecule type" value="Genomic_DNA"/>
</dbReference>
<gene>
    <name evidence="10" type="ORF">CAC42_3953</name>
</gene>
<dbReference type="PROSITE" id="PS50922">
    <property type="entry name" value="TLC"/>
    <property type="match status" value="1"/>
</dbReference>
<evidence type="ECO:0000313" key="10">
    <source>
        <dbReference type="EMBL" id="PNS17994.1"/>
    </source>
</evidence>
<evidence type="ECO:0000256" key="7">
    <source>
        <dbReference type="SAM" id="MobiDB-lite"/>
    </source>
</evidence>
<feature type="transmembrane region" description="Helical" evidence="8">
    <location>
        <begin position="77"/>
        <end position="94"/>
    </location>
</feature>
<keyword evidence="3 6" id="KW-0812">Transmembrane</keyword>
<feature type="transmembrane region" description="Helical" evidence="8">
    <location>
        <begin position="294"/>
        <end position="316"/>
    </location>
</feature>
<comment type="subcellular location">
    <subcellularLocation>
        <location evidence="1">Membrane</location>
        <topology evidence="1">Multi-pass membrane protein</topology>
    </subcellularLocation>
</comment>
<dbReference type="GO" id="GO:0046513">
    <property type="term" value="P:ceramide biosynthetic process"/>
    <property type="evidence" value="ECO:0007669"/>
    <property type="project" value="InterPro"/>
</dbReference>
<feature type="region of interest" description="Disordered" evidence="7">
    <location>
        <begin position="401"/>
        <end position="489"/>
    </location>
</feature>
<name>A0A2K1QSD4_9PEZI</name>
<evidence type="ECO:0000256" key="6">
    <source>
        <dbReference type="PROSITE-ProRule" id="PRU00205"/>
    </source>
</evidence>
<evidence type="ECO:0000256" key="5">
    <source>
        <dbReference type="ARBA" id="ARBA00023136"/>
    </source>
</evidence>
<dbReference type="GO" id="GO:0016020">
    <property type="term" value="C:membrane"/>
    <property type="evidence" value="ECO:0007669"/>
    <property type="project" value="UniProtKB-SubCell"/>
</dbReference>
<comment type="caution">
    <text evidence="10">The sequence shown here is derived from an EMBL/GenBank/DDBJ whole genome shotgun (WGS) entry which is preliminary data.</text>
</comment>
<dbReference type="AlphaFoldDB" id="A0A2K1QSD4"/>
<evidence type="ECO:0000256" key="1">
    <source>
        <dbReference type="ARBA" id="ARBA00004141"/>
    </source>
</evidence>
<dbReference type="PANTHER" id="PTHR12560">
    <property type="entry name" value="LONGEVITY ASSURANCE FACTOR 1 LAG1"/>
    <property type="match status" value="1"/>
</dbReference>
<dbReference type="OrthoDB" id="537032at2759"/>